<protein>
    <submittedName>
        <fullName evidence="1">Uncharacterized protein</fullName>
    </submittedName>
</protein>
<accession>A0AAV0GW32</accession>
<dbReference type="AlphaFoldDB" id="A0AAV0GW32"/>
<comment type="caution">
    <text evidence="1">The sequence shown here is derived from an EMBL/GenBank/DDBJ whole genome shotgun (WGS) entry which is preliminary data.</text>
</comment>
<proteinExistence type="predicted"/>
<sequence>MKPCYALSSPLPMLHSPTTQPHLPHHTPSLALFQSPRPSSINTARIITSISPVPHLLRTHQQRSRICPVSHHEVHQYVLAVAHFVDDPPHPVHCLPAAAAVVEQVPSVENHELGQHDRVPFRVHGVDPLLRRQINVVRPDEESDQVVLVRFPCPERELERLGVHLHIVVDDQHGSSVD</sequence>
<organism evidence="1 2">
    <name type="scientific">Linum tenue</name>
    <dbReference type="NCBI Taxonomy" id="586396"/>
    <lineage>
        <taxon>Eukaryota</taxon>
        <taxon>Viridiplantae</taxon>
        <taxon>Streptophyta</taxon>
        <taxon>Embryophyta</taxon>
        <taxon>Tracheophyta</taxon>
        <taxon>Spermatophyta</taxon>
        <taxon>Magnoliopsida</taxon>
        <taxon>eudicotyledons</taxon>
        <taxon>Gunneridae</taxon>
        <taxon>Pentapetalae</taxon>
        <taxon>rosids</taxon>
        <taxon>fabids</taxon>
        <taxon>Malpighiales</taxon>
        <taxon>Linaceae</taxon>
        <taxon>Linum</taxon>
    </lineage>
</organism>
<reference evidence="1" key="1">
    <citation type="submission" date="2022-08" db="EMBL/GenBank/DDBJ databases">
        <authorList>
            <person name="Gutierrez-Valencia J."/>
        </authorList>
    </citation>
    <scope>NUCLEOTIDE SEQUENCE</scope>
</reference>
<gene>
    <name evidence="1" type="ORF">LITE_LOCUS956</name>
</gene>
<dbReference type="EMBL" id="CAMGYJ010000002">
    <property type="protein sequence ID" value="CAI0376310.1"/>
    <property type="molecule type" value="Genomic_DNA"/>
</dbReference>
<evidence type="ECO:0000313" key="1">
    <source>
        <dbReference type="EMBL" id="CAI0376310.1"/>
    </source>
</evidence>
<dbReference type="Proteomes" id="UP001154282">
    <property type="component" value="Unassembled WGS sequence"/>
</dbReference>
<keyword evidence="2" id="KW-1185">Reference proteome</keyword>
<evidence type="ECO:0000313" key="2">
    <source>
        <dbReference type="Proteomes" id="UP001154282"/>
    </source>
</evidence>
<name>A0AAV0GW32_9ROSI</name>